<dbReference type="InterPro" id="IPR028098">
    <property type="entry name" value="Glyco_trans_4-like_N"/>
</dbReference>
<evidence type="ECO:0000256" key="3">
    <source>
        <dbReference type="ARBA" id="ARBA00022679"/>
    </source>
</evidence>
<organism evidence="6 7">
    <name type="scientific">Cryobacterium arcticum</name>
    <dbReference type="NCBI Taxonomy" id="670052"/>
    <lineage>
        <taxon>Bacteria</taxon>
        <taxon>Bacillati</taxon>
        <taxon>Actinomycetota</taxon>
        <taxon>Actinomycetes</taxon>
        <taxon>Micrococcales</taxon>
        <taxon>Microbacteriaceae</taxon>
        <taxon>Cryobacterium</taxon>
    </lineage>
</organism>
<sequence length="405" mass="43383">MTAPREERWLVAVTEYAGLTEYTGGIGRHYAALLPALVHLGITVDLVVFSPDPPSRTGRPEPAELGGVTLIGYHRTGTHPRVVELVTRALRVRRAFRSGRYDRVFLPEWAALGSALPRTAPLLTNLATSMALANEVAGLTMSQFPLSSRLVVAVQTYLERRQITRSAGLIPISRAMLHYTVASFAGLPPARIVRNCVDVETVSALSRTAPLPDEWPAGEDPVLLFLGRLERRKGVVDALKAFALVNLTHPRARLVLAGASGDHRFEPDRAELLSYLPESARAQVIWLGHVPGDCLYSAIRAATVTMCPSRWEGFGNVALEAKAIGAALVCTTGSGFDDFCVDNTDALMVPPADPQGLAAAISRLVEHPELAARLGRTAAASVAQFAPGPVATDLARAADDLLGSR</sequence>
<proteinExistence type="predicted"/>
<dbReference type="PANTHER" id="PTHR45947">
    <property type="entry name" value="SULFOQUINOVOSYL TRANSFERASE SQD2"/>
    <property type="match status" value="1"/>
</dbReference>
<dbReference type="PANTHER" id="PTHR45947:SF3">
    <property type="entry name" value="SULFOQUINOVOSYL TRANSFERASE SQD2"/>
    <property type="match status" value="1"/>
</dbReference>
<keyword evidence="3" id="KW-0808">Transferase</keyword>
<feature type="domain" description="Glycosyl transferase family 1" evidence="4">
    <location>
        <begin position="218"/>
        <end position="378"/>
    </location>
</feature>
<evidence type="ECO:0000259" key="5">
    <source>
        <dbReference type="Pfam" id="PF13439"/>
    </source>
</evidence>
<feature type="domain" description="Glycosyltransferase subfamily 4-like N-terminal" evidence="5">
    <location>
        <begin position="24"/>
        <end position="200"/>
    </location>
</feature>
<dbReference type="GO" id="GO:0016757">
    <property type="term" value="F:glycosyltransferase activity"/>
    <property type="evidence" value="ECO:0007669"/>
    <property type="project" value="UniProtKB-KW"/>
</dbReference>
<dbReference type="SUPFAM" id="SSF53756">
    <property type="entry name" value="UDP-Glycosyltransferase/glycogen phosphorylase"/>
    <property type="match status" value="1"/>
</dbReference>
<accession>A0A317ZXF9</accession>
<evidence type="ECO:0000256" key="1">
    <source>
        <dbReference type="ARBA" id="ARBA00021292"/>
    </source>
</evidence>
<comment type="caution">
    <text evidence="6">The sequence shown here is derived from an EMBL/GenBank/DDBJ whole genome shotgun (WGS) entry which is preliminary data.</text>
</comment>
<dbReference type="GO" id="GO:1901137">
    <property type="term" value="P:carbohydrate derivative biosynthetic process"/>
    <property type="evidence" value="ECO:0007669"/>
    <property type="project" value="UniProtKB-ARBA"/>
</dbReference>
<dbReference type="Pfam" id="PF00534">
    <property type="entry name" value="Glycos_transf_1"/>
    <property type="match status" value="1"/>
</dbReference>
<keyword evidence="7" id="KW-1185">Reference proteome</keyword>
<dbReference type="InterPro" id="IPR001296">
    <property type="entry name" value="Glyco_trans_1"/>
</dbReference>
<name>A0A317ZXF9_9MICO</name>
<dbReference type="Pfam" id="PF13439">
    <property type="entry name" value="Glyco_transf_4"/>
    <property type="match status" value="1"/>
</dbReference>
<gene>
    <name evidence="6" type="ORF">CTB96_03680</name>
</gene>
<evidence type="ECO:0000313" key="6">
    <source>
        <dbReference type="EMBL" id="PXA72019.1"/>
    </source>
</evidence>
<protein>
    <recommendedName>
        <fullName evidence="1">D-inositol 3-phosphate glycosyltransferase</fullName>
    </recommendedName>
</protein>
<evidence type="ECO:0000259" key="4">
    <source>
        <dbReference type="Pfam" id="PF00534"/>
    </source>
</evidence>
<dbReference type="Proteomes" id="UP000246722">
    <property type="component" value="Unassembled WGS sequence"/>
</dbReference>
<dbReference type="Gene3D" id="3.40.50.2000">
    <property type="entry name" value="Glycogen Phosphorylase B"/>
    <property type="match status" value="2"/>
</dbReference>
<dbReference type="EMBL" id="QHLY01000005">
    <property type="protein sequence ID" value="PXA72019.1"/>
    <property type="molecule type" value="Genomic_DNA"/>
</dbReference>
<keyword evidence="2" id="KW-0328">Glycosyltransferase</keyword>
<evidence type="ECO:0000313" key="7">
    <source>
        <dbReference type="Proteomes" id="UP000246722"/>
    </source>
</evidence>
<dbReference type="CDD" id="cd03801">
    <property type="entry name" value="GT4_PimA-like"/>
    <property type="match status" value="1"/>
</dbReference>
<evidence type="ECO:0000256" key="2">
    <source>
        <dbReference type="ARBA" id="ARBA00022676"/>
    </source>
</evidence>
<dbReference type="AlphaFoldDB" id="A0A317ZXF9"/>
<reference evidence="6 7" key="1">
    <citation type="submission" date="2018-05" db="EMBL/GenBank/DDBJ databases">
        <title>Genetic diversity of glacier-inhabiting Cryobacterium bacteria in China and description of Cryobacterium mengkeensis sp. nov. and Arthrobacter glacialis sp. nov.</title>
        <authorList>
            <person name="Liu Q."/>
            <person name="Xin Y.-H."/>
        </authorList>
    </citation>
    <scope>NUCLEOTIDE SEQUENCE [LARGE SCALE GENOMIC DNA]</scope>
    <source>
        <strain evidence="6 7">SK-1</strain>
    </source>
</reference>
<dbReference type="InterPro" id="IPR050194">
    <property type="entry name" value="Glycosyltransferase_grp1"/>
</dbReference>